<evidence type="ECO:0000313" key="3">
    <source>
        <dbReference type="Proteomes" id="UP001057877"/>
    </source>
</evidence>
<feature type="region of interest" description="Disordered" evidence="1">
    <location>
        <begin position="1"/>
        <end position="83"/>
    </location>
</feature>
<feature type="compositionally biased region" description="Polar residues" evidence="1">
    <location>
        <begin position="1"/>
        <end position="22"/>
    </location>
</feature>
<dbReference type="Proteomes" id="UP001057877">
    <property type="component" value="Chromosome"/>
</dbReference>
<dbReference type="EMBL" id="CP091430">
    <property type="protein sequence ID" value="UVI31873.1"/>
    <property type="molecule type" value="Genomic_DNA"/>
</dbReference>
<evidence type="ECO:0000313" key="2">
    <source>
        <dbReference type="EMBL" id="UVI31873.1"/>
    </source>
</evidence>
<name>A0ABY5SI02_9BACL</name>
<accession>A0ABY5SI02</accession>
<gene>
    <name evidence="2" type="ORF">L1F29_08680</name>
</gene>
<keyword evidence="2" id="KW-0449">Lipoprotein</keyword>
<dbReference type="InterPro" id="IPR019076">
    <property type="entry name" value="Spore_lipoprot_YhcN/YlaJ-like"/>
</dbReference>
<evidence type="ECO:0000256" key="1">
    <source>
        <dbReference type="SAM" id="MobiDB-lite"/>
    </source>
</evidence>
<protein>
    <submittedName>
        <fullName evidence="2">YhcN/YlaJ family sporulation lipoprotein</fullName>
    </submittedName>
</protein>
<feature type="compositionally biased region" description="Polar residues" evidence="1">
    <location>
        <begin position="54"/>
        <end position="73"/>
    </location>
</feature>
<reference evidence="2" key="1">
    <citation type="submission" date="2022-01" db="EMBL/GenBank/DDBJ databases">
        <title>Paenibacillus spongiae sp. nov., isolated from marine sponge.</title>
        <authorList>
            <person name="Li Z."/>
            <person name="Zhang M."/>
        </authorList>
    </citation>
    <scope>NUCLEOTIDE SEQUENCE</scope>
    <source>
        <strain evidence="2">PHS-Z3</strain>
    </source>
</reference>
<dbReference type="RefSeq" id="WP_258387936.1">
    <property type="nucleotide sequence ID" value="NZ_CP091430.1"/>
</dbReference>
<sequence length="204" mass="22405">MTATGCATNRTTDGVKTNQYKARTTHPGTPLGTDGYRTRTTTPAPYGTTDGFRTRSTTPYGMDNTLTDGNRTRTTGPHTMMDGTGTGTHTSYHKDHSDKLAKHISSIKGVDKATVVVHNNDAIVGLDVKPGQNTSKITDEVRRTVEREHPGYKVHVTTDKNMHTRVKNFQTQMVPLDGHPIRNMSEDAGILIRDIGRTITAPFR</sequence>
<feature type="compositionally biased region" description="Low complexity" evidence="1">
    <location>
        <begin position="74"/>
        <end position="83"/>
    </location>
</feature>
<keyword evidence="3" id="KW-1185">Reference proteome</keyword>
<proteinExistence type="predicted"/>
<dbReference type="Pfam" id="PF09580">
    <property type="entry name" value="Spore_YhcN_YlaJ"/>
    <property type="match status" value="1"/>
</dbReference>
<feature type="compositionally biased region" description="Low complexity" evidence="1">
    <location>
        <begin position="38"/>
        <end position="49"/>
    </location>
</feature>
<organism evidence="2 3">
    <name type="scientific">Paenibacillus spongiae</name>
    <dbReference type="NCBI Taxonomy" id="2909671"/>
    <lineage>
        <taxon>Bacteria</taxon>
        <taxon>Bacillati</taxon>
        <taxon>Bacillota</taxon>
        <taxon>Bacilli</taxon>
        <taxon>Bacillales</taxon>
        <taxon>Paenibacillaceae</taxon>
        <taxon>Paenibacillus</taxon>
    </lineage>
</organism>